<dbReference type="EMBL" id="BAAADD010000006">
    <property type="protein sequence ID" value="GAA0574700.1"/>
    <property type="molecule type" value="Genomic_DNA"/>
</dbReference>
<dbReference type="InterPro" id="IPR003764">
    <property type="entry name" value="GlcNAc_6-P_deAcase"/>
</dbReference>
<proteinExistence type="inferred from homology"/>
<dbReference type="SUPFAM" id="SSF51556">
    <property type="entry name" value="Metallo-dependent hydrolases"/>
    <property type="match status" value="1"/>
</dbReference>
<keyword evidence="3 5" id="KW-0378">Hydrolase</keyword>
<sequence length="377" mass="39045">MTIAFVHGRILTPEGIHSDKALLCDNGRIIAIVPEKAVPQGAETVDLEGSTLIPGFIDVQVNGGGGVLFNDTPTVEGLAAIAKAHARFGTTALMPTVISTGLDGIAKCIAAVDAAVAAGVPGIIGIHIEGPYLSPKRRGIHNPKEFPKLDADAIAILSSLKHGKTMVTMAPDVTTPADVKALSQAGVIVCIGHSDASYDEANAALKAGARGFTHLYNAMSPFNHRAPGVVGAALDDRESWCGIIGDGHHVHPAALRIAYTVRGSRRLMLVTDAMPPVGGDPTFVLQGRTITTRDGCCYGPDGTLAGSATDMAAIVRKTVGYLGVDLPTISRLASTNAAEFLGLENERGVIAPGARADLVLMNDAFEVVKTFIGGRVP</sequence>
<dbReference type="InterPro" id="IPR032466">
    <property type="entry name" value="Metal_Hydrolase"/>
</dbReference>
<evidence type="ECO:0000313" key="7">
    <source>
        <dbReference type="EMBL" id="GAA0574700.1"/>
    </source>
</evidence>
<accession>A0ABN1EUE6</accession>
<feature type="domain" description="Amidohydrolase-related" evidence="6">
    <location>
        <begin position="51"/>
        <end position="376"/>
    </location>
</feature>
<evidence type="ECO:0000259" key="6">
    <source>
        <dbReference type="Pfam" id="PF01979"/>
    </source>
</evidence>
<name>A0ABN1EUE6_9PROT</name>
<reference evidence="7 8" key="1">
    <citation type="journal article" date="2019" name="Int. J. Syst. Evol. Microbiol.">
        <title>The Global Catalogue of Microorganisms (GCM) 10K type strain sequencing project: providing services to taxonomists for standard genome sequencing and annotation.</title>
        <authorList>
            <consortium name="The Broad Institute Genomics Platform"/>
            <consortium name="The Broad Institute Genome Sequencing Center for Infectious Disease"/>
            <person name="Wu L."/>
            <person name="Ma J."/>
        </authorList>
    </citation>
    <scope>NUCLEOTIDE SEQUENCE [LARGE SCALE GENOMIC DNA]</scope>
    <source>
        <strain evidence="7 8">JCM 15089</strain>
    </source>
</reference>
<evidence type="ECO:0000313" key="8">
    <source>
        <dbReference type="Proteomes" id="UP001499951"/>
    </source>
</evidence>
<dbReference type="InterPro" id="IPR011059">
    <property type="entry name" value="Metal-dep_hydrolase_composite"/>
</dbReference>
<gene>
    <name evidence="7" type="primary">nagA</name>
    <name evidence="7" type="ORF">GCM10008942_24330</name>
</gene>
<dbReference type="RefSeq" id="WP_166935737.1">
    <property type="nucleotide sequence ID" value="NZ_BAAADD010000006.1"/>
</dbReference>
<dbReference type="Gene3D" id="3.20.20.140">
    <property type="entry name" value="Metal-dependent hydrolases"/>
    <property type="match status" value="1"/>
</dbReference>
<evidence type="ECO:0000256" key="1">
    <source>
        <dbReference type="ARBA" id="ARBA00010716"/>
    </source>
</evidence>
<comment type="similarity">
    <text evidence="1 5">Belongs to the metallo-dependent hydrolases superfamily. NagA family.</text>
</comment>
<dbReference type="Pfam" id="PF01979">
    <property type="entry name" value="Amidohydro_1"/>
    <property type="match status" value="1"/>
</dbReference>
<evidence type="ECO:0000256" key="5">
    <source>
        <dbReference type="PIRNR" id="PIRNR038994"/>
    </source>
</evidence>
<protein>
    <submittedName>
        <fullName evidence="7">N-acetylglucosamine-6-phosphate deacetylase</fullName>
    </submittedName>
</protein>
<evidence type="ECO:0000256" key="2">
    <source>
        <dbReference type="ARBA" id="ARBA00022723"/>
    </source>
</evidence>
<dbReference type="Gene3D" id="2.30.40.10">
    <property type="entry name" value="Urease, subunit C, domain 1"/>
    <property type="match status" value="1"/>
</dbReference>
<organism evidence="7 8">
    <name type="scientific">Rhizomicrobium electricum</name>
    <dbReference type="NCBI Taxonomy" id="480070"/>
    <lineage>
        <taxon>Bacteria</taxon>
        <taxon>Pseudomonadati</taxon>
        <taxon>Pseudomonadota</taxon>
        <taxon>Alphaproteobacteria</taxon>
        <taxon>Micropepsales</taxon>
        <taxon>Micropepsaceae</taxon>
        <taxon>Rhizomicrobium</taxon>
    </lineage>
</organism>
<dbReference type="PIRSF" id="PIRSF038994">
    <property type="entry name" value="NagA"/>
    <property type="match status" value="1"/>
</dbReference>
<comment type="caution">
    <text evidence="7">The sequence shown here is derived from an EMBL/GenBank/DDBJ whole genome shotgun (WGS) entry which is preliminary data.</text>
</comment>
<dbReference type="CDD" id="cd00854">
    <property type="entry name" value="NagA"/>
    <property type="match status" value="1"/>
</dbReference>
<dbReference type="NCBIfam" id="TIGR00221">
    <property type="entry name" value="nagA"/>
    <property type="match status" value="1"/>
</dbReference>
<dbReference type="InterPro" id="IPR006680">
    <property type="entry name" value="Amidohydro-rel"/>
</dbReference>
<dbReference type="SUPFAM" id="SSF51338">
    <property type="entry name" value="Composite domain of metallo-dependent hydrolases"/>
    <property type="match status" value="1"/>
</dbReference>
<keyword evidence="4 5" id="KW-0119">Carbohydrate metabolism</keyword>
<dbReference type="PANTHER" id="PTHR11113">
    <property type="entry name" value="N-ACETYLGLUCOSAMINE-6-PHOSPHATE DEACETYLASE"/>
    <property type="match status" value="1"/>
</dbReference>
<keyword evidence="2" id="KW-0479">Metal-binding</keyword>
<dbReference type="Proteomes" id="UP001499951">
    <property type="component" value="Unassembled WGS sequence"/>
</dbReference>
<evidence type="ECO:0000256" key="4">
    <source>
        <dbReference type="ARBA" id="ARBA00023277"/>
    </source>
</evidence>
<keyword evidence="8" id="KW-1185">Reference proteome</keyword>
<dbReference type="PANTHER" id="PTHR11113:SF14">
    <property type="entry name" value="N-ACETYLGLUCOSAMINE-6-PHOSPHATE DEACETYLASE"/>
    <property type="match status" value="1"/>
</dbReference>
<evidence type="ECO:0000256" key="3">
    <source>
        <dbReference type="ARBA" id="ARBA00022801"/>
    </source>
</evidence>